<dbReference type="EMBL" id="CAAALY010272528">
    <property type="protein sequence ID" value="VEL42089.1"/>
    <property type="molecule type" value="Genomic_DNA"/>
</dbReference>
<accession>A0A448XQ22</accession>
<dbReference type="Proteomes" id="UP000784294">
    <property type="component" value="Unassembled WGS sequence"/>
</dbReference>
<dbReference type="AlphaFoldDB" id="A0A448XQ22"/>
<name>A0A448XQ22_9PLAT</name>
<sequence>MTTKQRGDAKETSAFAWKLLQDATDCGAEGESSSCGRSWARQSVNVQSSGQGKHMDKLCGRVIHTDAKYPTARPFFGPPNSLSPPPILICSLLTRLCMQCVAPASPDRRWTAEGGQIVCHALRVGQSARTRRLKRVSLHVASARVGQAEPTSHLLHASSKVDGAWPAQVCSRWAGGVAV</sequence>
<proteinExistence type="predicted"/>
<organism evidence="1 2">
    <name type="scientific">Protopolystoma xenopodis</name>
    <dbReference type="NCBI Taxonomy" id="117903"/>
    <lineage>
        <taxon>Eukaryota</taxon>
        <taxon>Metazoa</taxon>
        <taxon>Spiralia</taxon>
        <taxon>Lophotrochozoa</taxon>
        <taxon>Platyhelminthes</taxon>
        <taxon>Monogenea</taxon>
        <taxon>Polyopisthocotylea</taxon>
        <taxon>Polystomatidea</taxon>
        <taxon>Polystomatidae</taxon>
        <taxon>Protopolystoma</taxon>
    </lineage>
</organism>
<protein>
    <submittedName>
        <fullName evidence="1">Uncharacterized protein</fullName>
    </submittedName>
</protein>
<keyword evidence="2" id="KW-1185">Reference proteome</keyword>
<evidence type="ECO:0000313" key="2">
    <source>
        <dbReference type="Proteomes" id="UP000784294"/>
    </source>
</evidence>
<gene>
    <name evidence="1" type="ORF">PXEA_LOCUS35529</name>
</gene>
<comment type="caution">
    <text evidence="1">The sequence shown here is derived from an EMBL/GenBank/DDBJ whole genome shotgun (WGS) entry which is preliminary data.</text>
</comment>
<reference evidence="1" key="1">
    <citation type="submission" date="2018-11" db="EMBL/GenBank/DDBJ databases">
        <authorList>
            <consortium name="Pathogen Informatics"/>
        </authorList>
    </citation>
    <scope>NUCLEOTIDE SEQUENCE</scope>
</reference>
<evidence type="ECO:0000313" key="1">
    <source>
        <dbReference type="EMBL" id="VEL42089.1"/>
    </source>
</evidence>